<feature type="transmembrane region" description="Helical" evidence="1">
    <location>
        <begin position="12"/>
        <end position="35"/>
    </location>
</feature>
<dbReference type="Proteomes" id="UP000273143">
    <property type="component" value="Chromosome"/>
</dbReference>
<dbReference type="EMBL" id="CP029822">
    <property type="protein sequence ID" value="AZS50068.1"/>
    <property type="molecule type" value="Genomic_DNA"/>
</dbReference>
<organism evidence="2 3">
    <name type="scientific">Entomomonas moraniae</name>
    <dbReference type="NCBI Taxonomy" id="2213226"/>
    <lineage>
        <taxon>Bacteria</taxon>
        <taxon>Pseudomonadati</taxon>
        <taxon>Pseudomonadota</taxon>
        <taxon>Gammaproteobacteria</taxon>
        <taxon>Pseudomonadales</taxon>
        <taxon>Pseudomonadaceae</taxon>
        <taxon>Entomomonas</taxon>
    </lineage>
</organism>
<gene>
    <name evidence="2" type="ORF">DM558_04425</name>
</gene>
<keyword evidence="1" id="KW-1133">Transmembrane helix</keyword>
<protein>
    <recommendedName>
        <fullName evidence="4">Holin</fullName>
    </recommendedName>
</protein>
<keyword evidence="3" id="KW-1185">Reference proteome</keyword>
<sequence>MYLLACKELGFSYGWVLAASGFIGVFGLETAKYFIRKLIDKKIEQSSSYQNRYRNEDDDL</sequence>
<accession>A0A3Q9JK48</accession>
<proteinExistence type="predicted"/>
<keyword evidence="1" id="KW-0472">Membrane</keyword>
<dbReference type="AlphaFoldDB" id="A0A3Q9JK48"/>
<evidence type="ECO:0000313" key="2">
    <source>
        <dbReference type="EMBL" id="AZS50068.1"/>
    </source>
</evidence>
<evidence type="ECO:0000256" key="1">
    <source>
        <dbReference type="SAM" id="Phobius"/>
    </source>
</evidence>
<evidence type="ECO:0008006" key="4">
    <source>
        <dbReference type="Google" id="ProtNLM"/>
    </source>
</evidence>
<name>A0A3Q9JK48_9GAMM</name>
<reference evidence="3" key="1">
    <citation type="submission" date="2018-06" db="EMBL/GenBank/DDBJ databases">
        <title>Complete genome of Pseudomonas insecticola strain QZS01.</title>
        <authorList>
            <person name="Wang J."/>
            <person name="Su Q."/>
        </authorList>
    </citation>
    <scope>NUCLEOTIDE SEQUENCE [LARGE SCALE GENOMIC DNA]</scope>
    <source>
        <strain evidence="3">QZS01</strain>
    </source>
</reference>
<keyword evidence="1" id="KW-0812">Transmembrane</keyword>
<evidence type="ECO:0000313" key="3">
    <source>
        <dbReference type="Proteomes" id="UP000273143"/>
    </source>
</evidence>
<dbReference type="KEGG" id="emo:DM558_04425"/>